<evidence type="ECO:0000259" key="16">
    <source>
        <dbReference type="SMART" id="SM00904"/>
    </source>
</evidence>
<evidence type="ECO:0000256" key="7">
    <source>
        <dbReference type="ARBA" id="ARBA00022741"/>
    </source>
</evidence>
<organism evidence="17 18">
    <name type="scientific">Halobacillus salinarum</name>
    <dbReference type="NCBI Taxonomy" id="2932257"/>
    <lineage>
        <taxon>Bacteria</taxon>
        <taxon>Bacillati</taxon>
        <taxon>Bacillota</taxon>
        <taxon>Bacilli</taxon>
        <taxon>Bacillales</taxon>
        <taxon>Bacillaceae</taxon>
        <taxon>Halobacillus</taxon>
    </lineage>
</organism>
<name>A0ABY4EEX1_9BACI</name>
<dbReference type="EC" id="2.7.1.26" evidence="14"/>
<dbReference type="PANTHER" id="PTHR22749:SF6">
    <property type="entry name" value="RIBOFLAVIN KINASE"/>
    <property type="match status" value="1"/>
</dbReference>
<gene>
    <name evidence="17" type="primary">ribF</name>
    <name evidence="17" type="ORF">MUN89_13760</name>
</gene>
<evidence type="ECO:0000256" key="9">
    <source>
        <dbReference type="ARBA" id="ARBA00022827"/>
    </source>
</evidence>
<dbReference type="PANTHER" id="PTHR22749">
    <property type="entry name" value="RIBOFLAVIN KINASE/FMN ADENYLYLTRANSFERASE"/>
    <property type="match status" value="1"/>
</dbReference>
<dbReference type="Pfam" id="PF01687">
    <property type="entry name" value="Flavokinase"/>
    <property type="match status" value="1"/>
</dbReference>
<dbReference type="InterPro" id="IPR015865">
    <property type="entry name" value="Riboflavin_kinase_bac/euk"/>
</dbReference>
<keyword evidence="3 14" id="KW-0285">Flavoprotein</keyword>
<dbReference type="RefSeq" id="WP_244708373.1">
    <property type="nucleotide sequence ID" value="NZ_CP095073.1"/>
</dbReference>
<keyword evidence="8 14" id="KW-0418">Kinase</keyword>
<dbReference type="Pfam" id="PF06574">
    <property type="entry name" value="FAD_syn"/>
    <property type="match status" value="1"/>
</dbReference>
<keyword evidence="10 14" id="KW-0067">ATP-binding</keyword>
<keyword evidence="4 14" id="KW-0288">FMN</keyword>
<dbReference type="CDD" id="cd02064">
    <property type="entry name" value="FAD_synthetase_N"/>
    <property type="match status" value="1"/>
</dbReference>
<proteinExistence type="inferred from homology"/>
<evidence type="ECO:0000256" key="8">
    <source>
        <dbReference type="ARBA" id="ARBA00022777"/>
    </source>
</evidence>
<evidence type="ECO:0000256" key="1">
    <source>
        <dbReference type="ARBA" id="ARBA00004726"/>
    </source>
</evidence>
<protein>
    <recommendedName>
        <fullName evidence="14">Riboflavin biosynthesis protein</fullName>
    </recommendedName>
    <domain>
        <recommendedName>
            <fullName evidence="14">Riboflavin kinase</fullName>
            <ecNumber evidence="14">2.7.1.26</ecNumber>
        </recommendedName>
        <alternativeName>
            <fullName evidence="14">Flavokinase</fullName>
        </alternativeName>
    </domain>
    <domain>
        <recommendedName>
            <fullName evidence="14">FMN adenylyltransferase</fullName>
            <ecNumber evidence="14">2.7.7.2</ecNumber>
        </recommendedName>
        <alternativeName>
            <fullName evidence="14">FAD pyrophosphorylase</fullName>
        </alternativeName>
        <alternativeName>
            <fullName evidence="14">FAD synthase</fullName>
        </alternativeName>
    </domain>
</protein>
<keyword evidence="6 14" id="KW-0548">Nucleotidyltransferase</keyword>
<evidence type="ECO:0000256" key="5">
    <source>
        <dbReference type="ARBA" id="ARBA00022679"/>
    </source>
</evidence>
<evidence type="ECO:0000313" key="18">
    <source>
        <dbReference type="Proteomes" id="UP000831787"/>
    </source>
</evidence>
<evidence type="ECO:0000256" key="4">
    <source>
        <dbReference type="ARBA" id="ARBA00022643"/>
    </source>
</evidence>
<dbReference type="InterPro" id="IPR002606">
    <property type="entry name" value="Riboflavin_kinase_bac"/>
</dbReference>
<dbReference type="GO" id="GO:0003919">
    <property type="term" value="F:FMN adenylyltransferase activity"/>
    <property type="evidence" value="ECO:0007669"/>
    <property type="project" value="UniProtKB-EC"/>
</dbReference>
<evidence type="ECO:0000256" key="6">
    <source>
        <dbReference type="ARBA" id="ARBA00022695"/>
    </source>
</evidence>
<dbReference type="EC" id="2.7.7.2" evidence="14"/>
<keyword evidence="15" id="KW-0175">Coiled coil</keyword>
<dbReference type="InterPro" id="IPR014729">
    <property type="entry name" value="Rossmann-like_a/b/a_fold"/>
</dbReference>
<keyword evidence="7 14" id="KW-0547">Nucleotide-binding</keyword>
<comment type="pathway">
    <text evidence="1 14">Cofactor biosynthesis; FAD biosynthesis; FAD from FMN: step 1/1.</text>
</comment>
<keyword evidence="18" id="KW-1185">Reference proteome</keyword>
<evidence type="ECO:0000256" key="11">
    <source>
        <dbReference type="ARBA" id="ARBA00023268"/>
    </source>
</evidence>
<dbReference type="EMBL" id="CP095073">
    <property type="protein sequence ID" value="UOQ43013.1"/>
    <property type="molecule type" value="Genomic_DNA"/>
</dbReference>
<dbReference type="GO" id="GO:0008531">
    <property type="term" value="F:riboflavin kinase activity"/>
    <property type="evidence" value="ECO:0007669"/>
    <property type="project" value="UniProtKB-EC"/>
</dbReference>
<keyword evidence="9 14" id="KW-0274">FAD</keyword>
<feature type="coiled-coil region" evidence="15">
    <location>
        <begin position="280"/>
        <end position="310"/>
    </location>
</feature>
<keyword evidence="5 14" id="KW-0808">Transferase</keyword>
<evidence type="ECO:0000256" key="12">
    <source>
        <dbReference type="ARBA" id="ARBA00047880"/>
    </source>
</evidence>
<comment type="pathway">
    <text evidence="2 14">Cofactor biosynthesis; FMN biosynthesis; FMN from riboflavin (ATP route): step 1/1.</text>
</comment>
<dbReference type="SMART" id="SM00904">
    <property type="entry name" value="Flavokinase"/>
    <property type="match status" value="1"/>
</dbReference>
<dbReference type="SUPFAM" id="SSF82114">
    <property type="entry name" value="Riboflavin kinase-like"/>
    <property type="match status" value="1"/>
</dbReference>
<feature type="domain" description="Riboflavin kinase" evidence="16">
    <location>
        <begin position="185"/>
        <end position="309"/>
    </location>
</feature>
<evidence type="ECO:0000256" key="10">
    <source>
        <dbReference type="ARBA" id="ARBA00022840"/>
    </source>
</evidence>
<accession>A0ABY4EEX1</accession>
<sequence>METILLSASNPHPTKTIEPNVTAAGFFDGVHKGHQKVILTAKAKADQEGLKSAVMTFDPHPSVVLKKEKRHARYITPMRDKQKLLYEMGIDYLFIVHFDQALASMSPQEFVDDFFVKLAVRHVVAGFDFSYGHKGKGSMESLPEHARGRFTQTTVHKVEDQLEKISSTRIRELLDKGEAVEVNRLLGRPFKLSGDAVKAVNGSVSGCPAAGIQINPDYYLPKPGVYAVTVEYNHEHYEGIAEVGRKPADEQHSETEVEVVLFDISEDLHGKHLDVYFHYYVRENRQFSSAEELKRQLQKDEKKVRDFFHKA</sequence>
<evidence type="ECO:0000313" key="17">
    <source>
        <dbReference type="EMBL" id="UOQ43013.1"/>
    </source>
</evidence>
<evidence type="ECO:0000256" key="2">
    <source>
        <dbReference type="ARBA" id="ARBA00005201"/>
    </source>
</evidence>
<dbReference type="Gene3D" id="2.40.30.30">
    <property type="entry name" value="Riboflavin kinase-like"/>
    <property type="match status" value="1"/>
</dbReference>
<dbReference type="SUPFAM" id="SSF52374">
    <property type="entry name" value="Nucleotidylyl transferase"/>
    <property type="match status" value="1"/>
</dbReference>
<evidence type="ECO:0000256" key="14">
    <source>
        <dbReference type="PIRNR" id="PIRNR004491"/>
    </source>
</evidence>
<dbReference type="Proteomes" id="UP000831787">
    <property type="component" value="Chromosome"/>
</dbReference>
<dbReference type="Gene3D" id="3.40.50.620">
    <property type="entry name" value="HUPs"/>
    <property type="match status" value="1"/>
</dbReference>
<reference evidence="17 18" key="1">
    <citation type="submission" date="2022-04" db="EMBL/GenBank/DDBJ databases">
        <title>Halobacillus sp. isolated from saltern.</title>
        <authorList>
            <person name="Won M."/>
            <person name="Lee C.-M."/>
            <person name="Woen H.-Y."/>
            <person name="Kwon S.-W."/>
        </authorList>
    </citation>
    <scope>NUCLEOTIDE SEQUENCE [LARGE SCALE GENOMIC DNA]</scope>
    <source>
        <strain evidence="17 18">SSBR10-3</strain>
    </source>
</reference>
<evidence type="ECO:0000256" key="3">
    <source>
        <dbReference type="ARBA" id="ARBA00022630"/>
    </source>
</evidence>
<dbReference type="NCBIfam" id="TIGR00083">
    <property type="entry name" value="ribF"/>
    <property type="match status" value="1"/>
</dbReference>
<dbReference type="InterPro" id="IPR023468">
    <property type="entry name" value="Riboflavin_kinase"/>
</dbReference>
<comment type="catalytic activity">
    <reaction evidence="12 14">
        <text>riboflavin + ATP = FMN + ADP + H(+)</text>
        <dbReference type="Rhea" id="RHEA:14357"/>
        <dbReference type="ChEBI" id="CHEBI:15378"/>
        <dbReference type="ChEBI" id="CHEBI:30616"/>
        <dbReference type="ChEBI" id="CHEBI:57986"/>
        <dbReference type="ChEBI" id="CHEBI:58210"/>
        <dbReference type="ChEBI" id="CHEBI:456216"/>
        <dbReference type="EC" id="2.7.1.26"/>
    </reaction>
</comment>
<dbReference type="InterPro" id="IPR023465">
    <property type="entry name" value="Riboflavin_kinase_dom_sf"/>
</dbReference>
<comment type="similarity">
    <text evidence="14">Belongs to the ribF family.</text>
</comment>
<evidence type="ECO:0000256" key="13">
    <source>
        <dbReference type="ARBA" id="ARBA00049494"/>
    </source>
</evidence>
<dbReference type="InterPro" id="IPR015864">
    <property type="entry name" value="FAD_synthase"/>
</dbReference>
<keyword evidence="11" id="KW-0511">Multifunctional enzyme</keyword>
<evidence type="ECO:0000256" key="15">
    <source>
        <dbReference type="SAM" id="Coils"/>
    </source>
</evidence>
<comment type="catalytic activity">
    <reaction evidence="13 14">
        <text>FMN + ATP + H(+) = FAD + diphosphate</text>
        <dbReference type="Rhea" id="RHEA:17237"/>
        <dbReference type="ChEBI" id="CHEBI:15378"/>
        <dbReference type="ChEBI" id="CHEBI:30616"/>
        <dbReference type="ChEBI" id="CHEBI:33019"/>
        <dbReference type="ChEBI" id="CHEBI:57692"/>
        <dbReference type="ChEBI" id="CHEBI:58210"/>
        <dbReference type="EC" id="2.7.7.2"/>
    </reaction>
</comment>
<dbReference type="PIRSF" id="PIRSF004491">
    <property type="entry name" value="FAD_Synth"/>
    <property type="match status" value="1"/>
</dbReference>